<dbReference type="EMBL" id="CP046052">
    <property type="protein sequence ID" value="QGM45579.1"/>
    <property type="molecule type" value="Genomic_DNA"/>
</dbReference>
<evidence type="ECO:0000313" key="2">
    <source>
        <dbReference type="Proteomes" id="UP000309061"/>
    </source>
</evidence>
<name>A0A6B8KCZ9_9HYPH</name>
<accession>A0A6B8KCZ9</accession>
<reference evidence="1 2" key="1">
    <citation type="submission" date="2019-11" db="EMBL/GenBank/DDBJ databases">
        <title>The genome sequence of Methylocystis heyeri.</title>
        <authorList>
            <person name="Oshkin I.Y."/>
            <person name="Miroshnikov K."/>
            <person name="Dedysh S.N."/>
        </authorList>
    </citation>
    <scope>NUCLEOTIDE SEQUENCE [LARGE SCALE GENOMIC DNA]</scope>
    <source>
        <strain evidence="1 2">H2</strain>
    </source>
</reference>
<dbReference type="RefSeq" id="WP_136495853.1">
    <property type="nucleotide sequence ID" value="NZ_CP046052.1"/>
</dbReference>
<dbReference type="AlphaFoldDB" id="A0A6B8KCZ9"/>
<dbReference type="InterPro" id="IPR012441">
    <property type="entry name" value="DUF1643"/>
</dbReference>
<dbReference type="KEGG" id="mhey:H2LOC_007645"/>
<sequence length="153" mass="17492">MKKSATISACGRYRYELRRVWDESKRFVLFVCLNPSTADADQDDNTSRVCIKYAERWGYGGLLIGNLFAYRSVDKSVIKKVNDPIGPENDEWLRKLQDEASLIVCAWGDDGGYRMRDESVLSFIKAPHYLVRLNSGRPGHPLYKSQDIKPSIL</sequence>
<evidence type="ECO:0000313" key="1">
    <source>
        <dbReference type="EMBL" id="QGM45579.1"/>
    </source>
</evidence>
<proteinExistence type="predicted"/>
<organism evidence="1 2">
    <name type="scientific">Methylocystis heyeri</name>
    <dbReference type="NCBI Taxonomy" id="391905"/>
    <lineage>
        <taxon>Bacteria</taxon>
        <taxon>Pseudomonadati</taxon>
        <taxon>Pseudomonadota</taxon>
        <taxon>Alphaproteobacteria</taxon>
        <taxon>Hyphomicrobiales</taxon>
        <taxon>Methylocystaceae</taxon>
        <taxon>Methylocystis</taxon>
    </lineage>
</organism>
<dbReference type="OrthoDB" id="9807577at2"/>
<keyword evidence="2" id="KW-1185">Reference proteome</keyword>
<protein>
    <submittedName>
        <fullName evidence="1">DUF1643 domain-containing protein</fullName>
    </submittedName>
</protein>
<gene>
    <name evidence="1" type="ORF">H2LOC_007645</name>
</gene>
<dbReference type="Pfam" id="PF07799">
    <property type="entry name" value="DUF1643"/>
    <property type="match status" value="1"/>
</dbReference>
<dbReference type="Proteomes" id="UP000309061">
    <property type="component" value="Chromosome"/>
</dbReference>